<reference evidence="1 2" key="1">
    <citation type="submission" date="2015-09" db="EMBL/GenBank/DDBJ databases">
        <title>A metagenomics-based metabolic model of nitrate-dependent anaerobic oxidation of methane by Methanoperedens-like archaea.</title>
        <authorList>
            <person name="Arshad A."/>
            <person name="Speth D.R."/>
            <person name="De Graaf R.M."/>
            <person name="Op Den Camp H.J."/>
            <person name="Jetten M.S."/>
            <person name="Welte C.U."/>
        </authorList>
    </citation>
    <scope>NUCLEOTIDE SEQUENCE [LARGE SCALE GENOMIC DNA]</scope>
</reference>
<gene>
    <name evidence="1" type="ORF">MPEBLZ_03579</name>
</gene>
<sequence>MRRWLTSQKLSTRTRNEDINMKKINDFEEFIEKLEETLNDIMDDMNIPDKKPV</sequence>
<comment type="caution">
    <text evidence="1">The sequence shown here is derived from an EMBL/GenBank/DDBJ whole genome shotgun (WGS) entry which is preliminary data.</text>
</comment>
<proteinExistence type="predicted"/>
<evidence type="ECO:0000313" key="1">
    <source>
        <dbReference type="EMBL" id="KPQ41893.1"/>
    </source>
</evidence>
<dbReference type="AlphaFoldDB" id="A0A0P8CGS5"/>
<dbReference type="EMBL" id="LKCM01000289">
    <property type="protein sequence ID" value="KPQ41893.1"/>
    <property type="molecule type" value="Genomic_DNA"/>
</dbReference>
<name>A0A0P8CGS5_9EURY</name>
<dbReference type="Proteomes" id="UP000050360">
    <property type="component" value="Unassembled WGS sequence"/>
</dbReference>
<evidence type="ECO:0000313" key="2">
    <source>
        <dbReference type="Proteomes" id="UP000050360"/>
    </source>
</evidence>
<organism evidence="1 2">
    <name type="scientific">Candidatus Methanoperedens nitratireducens</name>
    <dbReference type="NCBI Taxonomy" id="1392998"/>
    <lineage>
        <taxon>Archaea</taxon>
        <taxon>Methanobacteriati</taxon>
        <taxon>Methanobacteriota</taxon>
        <taxon>Stenosarchaea group</taxon>
        <taxon>Methanomicrobia</taxon>
        <taxon>Methanosarcinales</taxon>
        <taxon>ANME-2 cluster</taxon>
        <taxon>Candidatus Methanoperedentaceae</taxon>
        <taxon>Candidatus Methanoperedens</taxon>
    </lineage>
</organism>
<protein>
    <submittedName>
        <fullName evidence="1">Uncharacterized protein</fullName>
    </submittedName>
</protein>
<accession>A0A0P8CGS5</accession>
<feature type="non-terminal residue" evidence="1">
    <location>
        <position position="53"/>
    </location>
</feature>